<dbReference type="InterPro" id="IPR023198">
    <property type="entry name" value="PGP-like_dom2"/>
</dbReference>
<dbReference type="SUPFAM" id="SSF56784">
    <property type="entry name" value="HAD-like"/>
    <property type="match status" value="1"/>
</dbReference>
<gene>
    <name evidence="1" type="ORF">K431DRAFT_233904</name>
</gene>
<dbReference type="AlphaFoldDB" id="A0A9P4UK54"/>
<accession>A0A9P4UK54</accession>
<dbReference type="Gene3D" id="3.40.50.1000">
    <property type="entry name" value="HAD superfamily/HAD-like"/>
    <property type="match status" value="1"/>
</dbReference>
<keyword evidence="2" id="KW-1185">Reference proteome</keyword>
<dbReference type="InterPro" id="IPR036412">
    <property type="entry name" value="HAD-like_sf"/>
</dbReference>
<dbReference type="OrthoDB" id="40579at2759"/>
<name>A0A9P4UK54_9PEZI</name>
<sequence>MDVNGVKSSPPPVRACLFDMDGLLINSEDLISICINEVLTEFDKPPLPWHIKAQPQGRTLEESSKIFHSWAKLPISPEEYQQRLKKLHLRWFPTAKPLAGVEKLLKNLNDAKQVELALATSSNGDKFQLKSNHLGDIFSVFPYERRVLRDDPRILPGRHKPAPDIYLLALKCINDSLSKDSKGQITPQECLVFEDAIQGVEAGRRAGMQVLWCPHPGLLEEIRGGEHSILNGPLFSMGLDGNFSNGINVSWTRLLLTLEDFDYESYGLKAIL</sequence>
<dbReference type="Pfam" id="PF13419">
    <property type="entry name" value="HAD_2"/>
    <property type="match status" value="1"/>
</dbReference>
<protein>
    <submittedName>
        <fullName evidence="1">HAD-like protein</fullName>
    </submittedName>
</protein>
<comment type="caution">
    <text evidence="1">The sequence shown here is derived from an EMBL/GenBank/DDBJ whole genome shotgun (WGS) entry which is preliminary data.</text>
</comment>
<dbReference type="PANTHER" id="PTHR18901:SF38">
    <property type="entry name" value="PSEUDOURIDINE-5'-PHOSPHATASE"/>
    <property type="match status" value="1"/>
</dbReference>
<dbReference type="SFLD" id="SFLDG01129">
    <property type="entry name" value="C1.5:_HAD__Beta-PGM__Phosphata"/>
    <property type="match status" value="1"/>
</dbReference>
<organism evidence="1 2">
    <name type="scientific">Polychaeton citri CBS 116435</name>
    <dbReference type="NCBI Taxonomy" id="1314669"/>
    <lineage>
        <taxon>Eukaryota</taxon>
        <taxon>Fungi</taxon>
        <taxon>Dikarya</taxon>
        <taxon>Ascomycota</taxon>
        <taxon>Pezizomycotina</taxon>
        <taxon>Dothideomycetes</taxon>
        <taxon>Dothideomycetidae</taxon>
        <taxon>Capnodiales</taxon>
        <taxon>Capnodiaceae</taxon>
        <taxon>Polychaeton</taxon>
    </lineage>
</organism>
<evidence type="ECO:0000313" key="1">
    <source>
        <dbReference type="EMBL" id="KAF2717104.1"/>
    </source>
</evidence>
<dbReference type="Proteomes" id="UP000799441">
    <property type="component" value="Unassembled WGS sequence"/>
</dbReference>
<dbReference type="SFLD" id="SFLDS00003">
    <property type="entry name" value="Haloacid_Dehalogenase"/>
    <property type="match status" value="1"/>
</dbReference>
<dbReference type="GO" id="GO:0016791">
    <property type="term" value="F:phosphatase activity"/>
    <property type="evidence" value="ECO:0007669"/>
    <property type="project" value="UniProtKB-ARBA"/>
</dbReference>
<dbReference type="EMBL" id="MU003852">
    <property type="protein sequence ID" value="KAF2717104.1"/>
    <property type="molecule type" value="Genomic_DNA"/>
</dbReference>
<dbReference type="NCBIfam" id="TIGR01509">
    <property type="entry name" value="HAD-SF-IA-v3"/>
    <property type="match status" value="1"/>
</dbReference>
<dbReference type="FunFam" id="1.10.150.240:FF:000001">
    <property type="entry name" value="Haloacid dehalogenase-like hydrolase domain"/>
    <property type="match status" value="1"/>
</dbReference>
<dbReference type="InterPro" id="IPR041492">
    <property type="entry name" value="HAD_2"/>
</dbReference>
<proteinExistence type="predicted"/>
<dbReference type="Gene3D" id="1.10.150.240">
    <property type="entry name" value="Putative phosphatase, domain 2"/>
    <property type="match status" value="1"/>
</dbReference>
<dbReference type="InterPro" id="IPR006439">
    <property type="entry name" value="HAD-SF_hydro_IA"/>
</dbReference>
<dbReference type="InterPro" id="IPR023214">
    <property type="entry name" value="HAD_sf"/>
</dbReference>
<evidence type="ECO:0000313" key="2">
    <source>
        <dbReference type="Proteomes" id="UP000799441"/>
    </source>
</evidence>
<reference evidence="1" key="1">
    <citation type="journal article" date="2020" name="Stud. Mycol.">
        <title>101 Dothideomycetes genomes: a test case for predicting lifestyles and emergence of pathogens.</title>
        <authorList>
            <person name="Haridas S."/>
            <person name="Albert R."/>
            <person name="Binder M."/>
            <person name="Bloem J."/>
            <person name="Labutti K."/>
            <person name="Salamov A."/>
            <person name="Andreopoulos B."/>
            <person name="Baker S."/>
            <person name="Barry K."/>
            <person name="Bills G."/>
            <person name="Bluhm B."/>
            <person name="Cannon C."/>
            <person name="Castanera R."/>
            <person name="Culley D."/>
            <person name="Daum C."/>
            <person name="Ezra D."/>
            <person name="Gonzalez J."/>
            <person name="Henrissat B."/>
            <person name="Kuo A."/>
            <person name="Liang C."/>
            <person name="Lipzen A."/>
            <person name="Lutzoni F."/>
            <person name="Magnuson J."/>
            <person name="Mondo S."/>
            <person name="Nolan M."/>
            <person name="Ohm R."/>
            <person name="Pangilinan J."/>
            <person name="Park H.-J."/>
            <person name="Ramirez L."/>
            <person name="Alfaro M."/>
            <person name="Sun H."/>
            <person name="Tritt A."/>
            <person name="Yoshinaga Y."/>
            <person name="Zwiers L.-H."/>
            <person name="Turgeon B."/>
            <person name="Goodwin S."/>
            <person name="Spatafora J."/>
            <person name="Crous P."/>
            <person name="Grigoriev I."/>
        </authorList>
    </citation>
    <scope>NUCLEOTIDE SEQUENCE</scope>
    <source>
        <strain evidence="1">CBS 116435</strain>
    </source>
</reference>
<dbReference type="PANTHER" id="PTHR18901">
    <property type="entry name" value="2-DEOXYGLUCOSE-6-PHOSPHATE PHOSPHATASE 2"/>
    <property type="match status" value="1"/>
</dbReference>